<dbReference type="EMBL" id="FO082049">
    <property type="protein sequence ID" value="CCE83773.1"/>
    <property type="molecule type" value="Genomic_DNA"/>
</dbReference>
<evidence type="ECO:0000313" key="4">
    <source>
        <dbReference type="EMBL" id="CCE84804.1"/>
    </source>
</evidence>
<organism evidence="4 5">
    <name type="scientific">Pichia sorbitophila (strain ATCC MYA-4447 / BCRC 22081 / CBS 7064 / NBRC 10061 / NRRL Y-12695)</name>
    <name type="common">Hybrid yeast</name>
    <dbReference type="NCBI Taxonomy" id="559304"/>
    <lineage>
        <taxon>Eukaryota</taxon>
        <taxon>Fungi</taxon>
        <taxon>Dikarya</taxon>
        <taxon>Ascomycota</taxon>
        <taxon>Saccharomycotina</taxon>
        <taxon>Pichiomycetes</taxon>
        <taxon>Debaryomycetaceae</taxon>
        <taxon>Millerozyma</taxon>
    </lineage>
</organism>
<dbReference type="PANTHER" id="PTHR13315">
    <property type="entry name" value="METALLO PHOSPHOESTERASE RELATED"/>
    <property type="match status" value="1"/>
</dbReference>
<dbReference type="GO" id="GO:0006506">
    <property type="term" value="P:GPI anchor biosynthetic process"/>
    <property type="evidence" value="ECO:0007669"/>
    <property type="project" value="InterPro"/>
</dbReference>
<dbReference type="InterPro" id="IPR033308">
    <property type="entry name" value="PGAP5/Cdc1/Ted1"/>
</dbReference>
<dbReference type="OrthoDB" id="9984693at2759"/>
<evidence type="ECO:0000256" key="2">
    <source>
        <dbReference type="SAM" id="Phobius"/>
    </source>
</evidence>
<dbReference type="HOGENOM" id="CLU_021690_1_0_1"/>
<reference evidence="4" key="1">
    <citation type="submission" date="2011-10" db="EMBL/GenBank/DDBJ databases">
        <authorList>
            <person name="Genoscope - CEA"/>
        </authorList>
    </citation>
    <scope>NUCLEOTIDE SEQUENCE</scope>
</reference>
<dbReference type="SUPFAM" id="SSF56300">
    <property type="entry name" value="Metallo-dependent phosphatases"/>
    <property type="match status" value="1"/>
</dbReference>
<protein>
    <submittedName>
        <fullName evidence="4">Piso0_004360 protein</fullName>
    </submittedName>
</protein>
<dbReference type="FunCoup" id="G8Y593">
    <property type="interactions" value="147"/>
</dbReference>
<dbReference type="AlphaFoldDB" id="G8Y593"/>
<dbReference type="EMBL" id="FO082048">
    <property type="protein sequence ID" value="CCE84804.1"/>
    <property type="molecule type" value="Genomic_DNA"/>
</dbReference>
<dbReference type="PANTHER" id="PTHR13315:SF1">
    <property type="entry name" value="PROTEIN TED1"/>
    <property type="match status" value="1"/>
</dbReference>
<proteinExistence type="predicted"/>
<keyword evidence="1 2" id="KW-0472">Membrane</keyword>
<keyword evidence="2" id="KW-0812">Transmembrane</keyword>
<reference evidence="5" key="2">
    <citation type="journal article" date="2012" name="G3 (Bethesda)">
        <title>Pichia sorbitophila, an interspecies yeast hybrid reveals early steps of genome resolution following polyploidization.</title>
        <authorList>
            <person name="Leh Louis V."/>
            <person name="Despons L."/>
            <person name="Friedrich A."/>
            <person name="Martin T."/>
            <person name="Durrens P."/>
            <person name="Casaregola S."/>
            <person name="Neuveglise C."/>
            <person name="Fairhead C."/>
            <person name="Marck C."/>
            <person name="Cruz J.A."/>
            <person name="Straub M.L."/>
            <person name="Kugler V."/>
            <person name="Sacerdot C."/>
            <person name="Uzunov Z."/>
            <person name="Thierry A."/>
            <person name="Weiss S."/>
            <person name="Bleykasten C."/>
            <person name="De Montigny J."/>
            <person name="Jacques N."/>
            <person name="Jung P."/>
            <person name="Lemaire M."/>
            <person name="Mallet S."/>
            <person name="Morel G."/>
            <person name="Richard G.F."/>
            <person name="Sarkar A."/>
            <person name="Savel G."/>
            <person name="Schacherer J."/>
            <person name="Seret M.L."/>
            <person name="Talla E."/>
            <person name="Samson G."/>
            <person name="Jubin C."/>
            <person name="Poulain J."/>
            <person name="Vacherie B."/>
            <person name="Barbe V."/>
            <person name="Pelletier E."/>
            <person name="Sherman D.J."/>
            <person name="Westhof E."/>
            <person name="Weissenbach J."/>
            <person name="Baret P.V."/>
            <person name="Wincker P."/>
            <person name="Gaillardin C."/>
            <person name="Dujon B."/>
            <person name="Souciet J.L."/>
        </authorList>
    </citation>
    <scope>NUCLEOTIDE SEQUENCE [LARGE SCALE GENOMIC DNA]</scope>
    <source>
        <strain evidence="5">ATCC MYA-4447 / BCRC 22081 / CBS 7064 / NBRC 10061 / NRRL Y-12695</strain>
    </source>
</reference>
<accession>G8Y593</accession>
<evidence type="ECO:0000256" key="1">
    <source>
        <dbReference type="ARBA" id="ARBA00023136"/>
    </source>
</evidence>
<dbReference type="InterPro" id="IPR029052">
    <property type="entry name" value="Metallo-depent_PP-like"/>
</dbReference>
<dbReference type="GO" id="GO:0016020">
    <property type="term" value="C:membrane"/>
    <property type="evidence" value="ECO:0007669"/>
    <property type="project" value="GOC"/>
</dbReference>
<dbReference type="Proteomes" id="UP000005222">
    <property type="component" value="Chromosome L"/>
</dbReference>
<name>G8Y593_PICSO</name>
<dbReference type="InParanoid" id="G8Y593"/>
<dbReference type="GO" id="GO:0005783">
    <property type="term" value="C:endoplasmic reticulum"/>
    <property type="evidence" value="ECO:0007669"/>
    <property type="project" value="TreeGrafter"/>
</dbReference>
<keyword evidence="2" id="KW-1133">Transmembrane helix</keyword>
<dbReference type="STRING" id="559304.G8Y593"/>
<keyword evidence="5" id="KW-1185">Reference proteome</keyword>
<dbReference type="eggNOG" id="KOG3662">
    <property type="taxonomic scope" value="Eukaryota"/>
</dbReference>
<evidence type="ECO:0000313" key="5">
    <source>
        <dbReference type="Proteomes" id="UP000005222"/>
    </source>
</evidence>
<sequence length="492" mass="58016">MTSKILTKAKWVVTILTLALNLFVYFYPDLINSHESCKWKEFSDSDSDSAQLRSTSKLVDGLPKIIKEKILLNFPSLQDKEHYFTKSAYDLENKIKDIHLLAFGDPQINGNWPSTKYIKRLDNFGNDYYLGHIYKTMSNRLKPSHVAVMGDLFSSQWIYDTEFYNRTLRYVERLFTRPLEYKKQVLDTHKHHHDYDWVGWSQREQSMDPKARFDSRVYNDVYDWVYPERKHPNYDVPLFINLTGNHDIGYSGDATWQHMARFHLLFGQNNYVINYNKGTPEEWRLVVLDSLTLEGPALQEEFVSYTWSFLEHLDKHENKNFNGSTVLLTHISLYKENGICTDGPEHRYYENYTREPYKNGKLRSQNHLSYDVTQKVLNMVFPEGSKNGVILTGHDHVGCDSWFNLKDNKWIASKKIDPDQERFPVREIVVRSMMGDYDGQTGILTGHFNRSRSSWDFDFHYCSFVVQHWWWASKVTSIIAVLLQSVGYLYGW</sequence>
<dbReference type="Proteomes" id="UP000005222">
    <property type="component" value="Chromosome K"/>
</dbReference>
<feature type="transmembrane region" description="Helical" evidence="2">
    <location>
        <begin position="12"/>
        <end position="28"/>
    </location>
</feature>
<evidence type="ECO:0000313" key="3">
    <source>
        <dbReference type="EMBL" id="CCE83773.1"/>
    </source>
</evidence>
<gene>
    <name evidence="4" type="primary">Piso0_004360</name>
    <name evidence="3" type="ORF">GNLVRS01_PISO0K15168g</name>
    <name evidence="4" type="ORF">GNLVRS01_PISO0L15169g</name>
</gene>